<comment type="caution">
    <text evidence="2">The sequence shown here is derived from an EMBL/GenBank/DDBJ whole genome shotgun (WGS) entry which is preliminary data.</text>
</comment>
<dbReference type="EMBL" id="MPTB01000017">
    <property type="protein sequence ID" value="OMD47125.1"/>
    <property type="molecule type" value="Genomic_DNA"/>
</dbReference>
<feature type="region of interest" description="Disordered" evidence="1">
    <location>
        <begin position="287"/>
        <end position="314"/>
    </location>
</feature>
<evidence type="ECO:0000313" key="3">
    <source>
        <dbReference type="Proteomes" id="UP000187412"/>
    </source>
</evidence>
<dbReference type="Proteomes" id="UP000187412">
    <property type="component" value="Unassembled WGS sequence"/>
</dbReference>
<evidence type="ECO:0000256" key="1">
    <source>
        <dbReference type="SAM" id="MobiDB-lite"/>
    </source>
</evidence>
<organism evidence="2 3">
    <name type="scientific">Paenibacillus borealis</name>
    <dbReference type="NCBI Taxonomy" id="160799"/>
    <lineage>
        <taxon>Bacteria</taxon>
        <taxon>Bacillati</taxon>
        <taxon>Bacillota</taxon>
        <taxon>Bacilli</taxon>
        <taxon>Bacillales</taxon>
        <taxon>Paenibacillaceae</taxon>
        <taxon>Paenibacillus</taxon>
    </lineage>
</organism>
<name>A0ABX3HAX6_PAEBO</name>
<proteinExistence type="predicted"/>
<protein>
    <recommendedName>
        <fullName evidence="4">Flp pilus-assembly TadG-like N-terminal domain-containing protein</fullName>
    </recommendedName>
</protein>
<keyword evidence="3" id="KW-1185">Reference proteome</keyword>
<evidence type="ECO:0000313" key="2">
    <source>
        <dbReference type="EMBL" id="OMD47125.1"/>
    </source>
</evidence>
<reference evidence="2 3" key="1">
    <citation type="submission" date="2016-10" db="EMBL/GenBank/DDBJ databases">
        <title>Paenibacillus species isolates.</title>
        <authorList>
            <person name="Beno S.M."/>
        </authorList>
    </citation>
    <scope>NUCLEOTIDE SEQUENCE [LARGE SCALE GENOMIC DNA]</scope>
    <source>
        <strain evidence="2 3">FSL H7-0744</strain>
    </source>
</reference>
<feature type="region of interest" description="Disordered" evidence="1">
    <location>
        <begin position="465"/>
        <end position="486"/>
    </location>
</feature>
<evidence type="ECO:0008006" key="4">
    <source>
        <dbReference type="Google" id="ProtNLM"/>
    </source>
</evidence>
<sequence>MIMILAFVFLFTAVLIDYARIAAVNVQQERLARAAVRSVMSSYDIQLRESYGLFAFGGSDGNQLLSGVLNDNLYESGRGDAFNLLPLGLDSSVLNWSRSLGSYDVFQRQIAEEMKYKAPVDFALELAGKFKPLSAAMGEASRSTKLFGKLQPLYDEREAALDLMMERRKQAAESVRSLQELIMNPPGDHIEYRFLGEITSAADIAAMYDDYVGKYYADFYREEDEYSRYSSQISEYLRQTTEFLPRIPSALTLFRTEHTRLIADAGNALQRVRELNEEMRYILEQSRTNGAGSAEDSARNWDIPGSAGELSAEPLKKMREQEDSLILAPAEISAMEHDLNVQETASQTAEQAASGLPGALSGATGLDADFGSMNMAVLNALQAVSSYLQNYGEHGDIIAAEAGKIEAHRTSDRERKQIERQAKAKLNDAMKLLDQIRQLGDSAGAARERYQTLSQYYQDNIQLNSGSDQEASNSQNTSDPYAAGSSSMAKTDDIYAAMGSIMEGARDRLFRTEYSAMYFPHFDLSKLTPVASGSAGDAAVPLADQLDPHAQELEYILYGFHNPAGNVAAAYGEIFALRLAIRTMEGFIESSRLGNPLAILAAALLYGIEQAVQDMLLLCRAGEIPLSKYMPAKLSYRDYLRLFMLLHGGGDVQLSRMLALIRLNTGINPAEKFTYASAEIKMAMPLWFLPGVVKLVDYSAGLPGDVQGRLYYRGVKADFSY</sequence>
<gene>
    <name evidence="2" type="ORF">BSK56_14525</name>
</gene>
<accession>A0ABX3HAX6</accession>